<keyword evidence="3" id="KW-1185">Reference proteome</keyword>
<reference evidence="3" key="1">
    <citation type="journal article" date="2014" name="Science">
        <title>Ancient hybridizations among the ancestral genomes of bread wheat.</title>
        <authorList>
            <consortium name="International Wheat Genome Sequencing Consortium,"/>
            <person name="Marcussen T."/>
            <person name="Sandve S.R."/>
            <person name="Heier L."/>
            <person name="Spannagl M."/>
            <person name="Pfeifer M."/>
            <person name="Jakobsen K.S."/>
            <person name="Wulff B.B."/>
            <person name="Steuernagel B."/>
            <person name="Mayer K.F."/>
            <person name="Olsen O.A."/>
        </authorList>
    </citation>
    <scope>NUCLEOTIDE SEQUENCE [LARGE SCALE GENOMIC DNA]</scope>
    <source>
        <strain evidence="3">cv. AL8/78</strain>
    </source>
</reference>
<name>A0A453JGX7_AEGTS</name>
<dbReference type="Gramene" id="AET5Gv20028900.9">
    <property type="protein sequence ID" value="AET5Gv20028900.9"/>
    <property type="gene ID" value="AET5Gv20028900"/>
</dbReference>
<dbReference type="EnsemblPlants" id="AET5Gv20028900.9">
    <property type="protein sequence ID" value="AET5Gv20028900.9"/>
    <property type="gene ID" value="AET5Gv20028900"/>
</dbReference>
<sequence length="108" mass="11645">RKLDRKGKAGEEATVAATTYRGMNALHAAVGGQGKLAACRYLVETVRMDVNMWDSSPSKARRRPWSTPWTATTCPPSGTSSTMAPTSPRKRTTATLFFITLQGEGGVK</sequence>
<feature type="compositionally biased region" description="Polar residues" evidence="1">
    <location>
        <begin position="67"/>
        <end position="85"/>
    </location>
</feature>
<proteinExistence type="predicted"/>
<reference evidence="2" key="4">
    <citation type="submission" date="2019-03" db="UniProtKB">
        <authorList>
            <consortium name="EnsemblPlants"/>
        </authorList>
    </citation>
    <scope>IDENTIFICATION</scope>
</reference>
<evidence type="ECO:0000313" key="2">
    <source>
        <dbReference type="EnsemblPlants" id="AET5Gv20028900.9"/>
    </source>
</evidence>
<dbReference type="AlphaFoldDB" id="A0A453JGX7"/>
<dbReference type="Proteomes" id="UP000015105">
    <property type="component" value="Chromosome 5D"/>
</dbReference>
<feature type="region of interest" description="Disordered" evidence="1">
    <location>
        <begin position="54"/>
        <end position="89"/>
    </location>
</feature>
<evidence type="ECO:0000256" key="1">
    <source>
        <dbReference type="SAM" id="MobiDB-lite"/>
    </source>
</evidence>
<organism evidence="2 3">
    <name type="scientific">Aegilops tauschii subsp. strangulata</name>
    <name type="common">Goatgrass</name>
    <dbReference type="NCBI Taxonomy" id="200361"/>
    <lineage>
        <taxon>Eukaryota</taxon>
        <taxon>Viridiplantae</taxon>
        <taxon>Streptophyta</taxon>
        <taxon>Embryophyta</taxon>
        <taxon>Tracheophyta</taxon>
        <taxon>Spermatophyta</taxon>
        <taxon>Magnoliopsida</taxon>
        <taxon>Liliopsida</taxon>
        <taxon>Poales</taxon>
        <taxon>Poaceae</taxon>
        <taxon>BOP clade</taxon>
        <taxon>Pooideae</taxon>
        <taxon>Triticodae</taxon>
        <taxon>Triticeae</taxon>
        <taxon>Triticinae</taxon>
        <taxon>Aegilops</taxon>
    </lineage>
</organism>
<reference evidence="2" key="3">
    <citation type="journal article" date="2017" name="Nature">
        <title>Genome sequence of the progenitor of the wheat D genome Aegilops tauschii.</title>
        <authorList>
            <person name="Luo M.C."/>
            <person name="Gu Y.Q."/>
            <person name="Puiu D."/>
            <person name="Wang H."/>
            <person name="Twardziok S.O."/>
            <person name="Deal K.R."/>
            <person name="Huo N."/>
            <person name="Zhu T."/>
            <person name="Wang L."/>
            <person name="Wang Y."/>
            <person name="McGuire P.E."/>
            <person name="Liu S."/>
            <person name="Long H."/>
            <person name="Ramasamy R.K."/>
            <person name="Rodriguez J.C."/>
            <person name="Van S.L."/>
            <person name="Yuan L."/>
            <person name="Wang Z."/>
            <person name="Xia Z."/>
            <person name="Xiao L."/>
            <person name="Anderson O.D."/>
            <person name="Ouyang S."/>
            <person name="Liang Y."/>
            <person name="Zimin A.V."/>
            <person name="Pertea G."/>
            <person name="Qi P."/>
            <person name="Bennetzen J.L."/>
            <person name="Dai X."/>
            <person name="Dawson M.W."/>
            <person name="Muller H.G."/>
            <person name="Kugler K."/>
            <person name="Rivarola-Duarte L."/>
            <person name="Spannagl M."/>
            <person name="Mayer K.F.X."/>
            <person name="Lu F.H."/>
            <person name="Bevan M.W."/>
            <person name="Leroy P."/>
            <person name="Li P."/>
            <person name="You F.M."/>
            <person name="Sun Q."/>
            <person name="Liu Z."/>
            <person name="Lyons E."/>
            <person name="Wicker T."/>
            <person name="Salzberg S.L."/>
            <person name="Devos K.M."/>
            <person name="Dvorak J."/>
        </authorList>
    </citation>
    <scope>NUCLEOTIDE SEQUENCE [LARGE SCALE GENOMIC DNA]</scope>
    <source>
        <strain evidence="2">cv. AL8/78</strain>
    </source>
</reference>
<evidence type="ECO:0000313" key="3">
    <source>
        <dbReference type="Proteomes" id="UP000015105"/>
    </source>
</evidence>
<protein>
    <submittedName>
        <fullName evidence="2">Uncharacterized protein</fullName>
    </submittedName>
</protein>
<accession>A0A453JGX7</accession>
<reference evidence="2" key="5">
    <citation type="journal article" date="2021" name="G3 (Bethesda)">
        <title>Aegilops tauschii genome assembly Aet v5.0 features greater sequence contiguity and improved annotation.</title>
        <authorList>
            <person name="Wang L."/>
            <person name="Zhu T."/>
            <person name="Rodriguez J.C."/>
            <person name="Deal K.R."/>
            <person name="Dubcovsky J."/>
            <person name="McGuire P.E."/>
            <person name="Lux T."/>
            <person name="Spannagl M."/>
            <person name="Mayer K.F.X."/>
            <person name="Baldrich P."/>
            <person name="Meyers B.C."/>
            <person name="Huo N."/>
            <person name="Gu Y.Q."/>
            <person name="Zhou H."/>
            <person name="Devos K.M."/>
            <person name="Bennetzen J.L."/>
            <person name="Unver T."/>
            <person name="Budak H."/>
            <person name="Gulick P.J."/>
            <person name="Galiba G."/>
            <person name="Kalapos B."/>
            <person name="Nelson D.R."/>
            <person name="Li P."/>
            <person name="You F.M."/>
            <person name="Luo M.C."/>
            <person name="Dvorak J."/>
        </authorList>
    </citation>
    <scope>NUCLEOTIDE SEQUENCE [LARGE SCALE GENOMIC DNA]</scope>
    <source>
        <strain evidence="2">cv. AL8/78</strain>
    </source>
</reference>
<reference evidence="3" key="2">
    <citation type="journal article" date="2017" name="Nat. Plants">
        <title>The Aegilops tauschii genome reveals multiple impacts of transposons.</title>
        <authorList>
            <person name="Zhao G."/>
            <person name="Zou C."/>
            <person name="Li K."/>
            <person name="Wang K."/>
            <person name="Li T."/>
            <person name="Gao L."/>
            <person name="Zhang X."/>
            <person name="Wang H."/>
            <person name="Yang Z."/>
            <person name="Liu X."/>
            <person name="Jiang W."/>
            <person name="Mao L."/>
            <person name="Kong X."/>
            <person name="Jiao Y."/>
            <person name="Jia J."/>
        </authorList>
    </citation>
    <scope>NUCLEOTIDE SEQUENCE [LARGE SCALE GENOMIC DNA]</scope>
    <source>
        <strain evidence="3">cv. AL8/78</strain>
    </source>
</reference>